<dbReference type="AlphaFoldDB" id="A0A6V7PHN7"/>
<accession>A0A6V7PHN7</accession>
<feature type="transmembrane region" description="Helical" evidence="1">
    <location>
        <begin position="60"/>
        <end position="78"/>
    </location>
</feature>
<keyword evidence="1" id="KW-0472">Membrane</keyword>
<sequence length="200" mass="22483">MFVLGFVLNLQAMMTSTGKWKTFWLRTNESLDGLLIGNHFLLFLSLMATVDGLNPRKAVAFHPGFWFSLFVHLLLLVINCSCHYPILMTFCYSYPWWLLLMTLMFESCSYACLAMVVAGCSLTALGNPLILPLPFTHADFFDLLLQLGALITLLAMIAISLALEILLHVLYCCSNLSLHSWNGTICLLEGRSHKDIRLTS</sequence>
<gene>
    <name evidence="2" type="ORF">CB5_LOCUS13548</name>
</gene>
<feature type="transmembrane region" description="Helical" evidence="1">
    <location>
        <begin position="110"/>
        <end position="131"/>
    </location>
</feature>
<reference evidence="2" key="1">
    <citation type="submission" date="2020-07" db="EMBL/GenBank/DDBJ databases">
        <authorList>
            <person name="Lin J."/>
        </authorList>
    </citation>
    <scope>NUCLEOTIDE SEQUENCE</scope>
</reference>
<feature type="transmembrane region" description="Helical" evidence="1">
    <location>
        <begin position="143"/>
        <end position="171"/>
    </location>
</feature>
<keyword evidence="1" id="KW-1133">Transmembrane helix</keyword>
<dbReference type="EMBL" id="LR862148">
    <property type="protein sequence ID" value="CAD1830337.1"/>
    <property type="molecule type" value="Genomic_DNA"/>
</dbReference>
<evidence type="ECO:0000313" key="2">
    <source>
        <dbReference type="EMBL" id="CAD1830337.1"/>
    </source>
</evidence>
<evidence type="ECO:0000256" key="1">
    <source>
        <dbReference type="SAM" id="Phobius"/>
    </source>
</evidence>
<proteinExistence type="predicted"/>
<name>A0A6V7PHN7_ANACO</name>
<feature type="transmembrane region" description="Helical" evidence="1">
    <location>
        <begin position="34"/>
        <end position="53"/>
    </location>
</feature>
<protein>
    <submittedName>
        <fullName evidence="2">Uncharacterized protein</fullName>
    </submittedName>
</protein>
<organism evidence="2">
    <name type="scientific">Ananas comosus var. bracteatus</name>
    <name type="common">red pineapple</name>
    <dbReference type="NCBI Taxonomy" id="296719"/>
    <lineage>
        <taxon>Eukaryota</taxon>
        <taxon>Viridiplantae</taxon>
        <taxon>Streptophyta</taxon>
        <taxon>Embryophyta</taxon>
        <taxon>Tracheophyta</taxon>
        <taxon>Spermatophyta</taxon>
        <taxon>Magnoliopsida</taxon>
        <taxon>Liliopsida</taxon>
        <taxon>Poales</taxon>
        <taxon>Bromeliaceae</taxon>
        <taxon>Bromelioideae</taxon>
        <taxon>Ananas</taxon>
    </lineage>
</organism>
<keyword evidence="1" id="KW-0812">Transmembrane</keyword>